<dbReference type="EMBL" id="QNBE01000034">
    <property type="protein sequence ID" value="RKX70587.1"/>
    <property type="molecule type" value="Genomic_DNA"/>
</dbReference>
<comment type="caution">
    <text evidence="7">The sequence shown here is derived from an EMBL/GenBank/DDBJ whole genome shotgun (WGS) entry which is preliminary data.</text>
</comment>
<accession>A0A660SIL9</accession>
<evidence type="ECO:0000313" key="7">
    <source>
        <dbReference type="EMBL" id="RKX70587.1"/>
    </source>
</evidence>
<keyword evidence="3 5" id="KW-1133">Transmembrane helix</keyword>
<organism evidence="7 8">
    <name type="scientific">candidate division WOR-3 bacterium</name>
    <dbReference type="NCBI Taxonomy" id="2052148"/>
    <lineage>
        <taxon>Bacteria</taxon>
        <taxon>Bacteria division WOR-3</taxon>
    </lineage>
</organism>
<keyword evidence="2 5" id="KW-0812">Transmembrane</keyword>
<dbReference type="Proteomes" id="UP000268469">
    <property type="component" value="Unassembled WGS sequence"/>
</dbReference>
<dbReference type="Gene3D" id="3.40.50.410">
    <property type="entry name" value="von Willebrand factor, type A domain"/>
    <property type="match status" value="1"/>
</dbReference>
<dbReference type="InterPro" id="IPR033881">
    <property type="entry name" value="vWA_BatA_type"/>
</dbReference>
<feature type="transmembrane region" description="Helical" evidence="5">
    <location>
        <begin position="297"/>
        <end position="318"/>
    </location>
</feature>
<evidence type="ECO:0000256" key="1">
    <source>
        <dbReference type="ARBA" id="ARBA00022475"/>
    </source>
</evidence>
<feature type="transmembrane region" description="Helical" evidence="5">
    <location>
        <begin position="7"/>
        <end position="23"/>
    </location>
</feature>
<dbReference type="PANTHER" id="PTHR22550">
    <property type="entry name" value="SPORE GERMINATION PROTEIN"/>
    <property type="match status" value="1"/>
</dbReference>
<gene>
    <name evidence="7" type="ORF">DRP53_04445</name>
</gene>
<name>A0A660SIL9_UNCW3</name>
<sequence>MRFAHPIYLLFLAGIPLYYYLRMKTKPARILFSDTSFLTPNPLFHHGPLILNSIVILLFTLALARPQKGRVIEDVESEGIDIMLALDISGTMLAEDFRPKNRLHVAKEKAKEFVARRKGDRIGLVTFAGTAITNAPLTLNHQVIEDLIDKISFGDLPDGTAIGMGIATAVNRLKGSKAKGKVVILLTDGLNNAGEIDPRTAAELARSLGIKIYAIGIGSKGPVPYPVFDRFHRKIGYTRQIIDFDMAALREIGDLTNGQAFLATDPKGLEQIYQTIDRLEPTTFKVRRETVYQERCGLFLSLGIITLLATIILSATLFRRFP</sequence>
<evidence type="ECO:0000256" key="2">
    <source>
        <dbReference type="ARBA" id="ARBA00022692"/>
    </source>
</evidence>
<dbReference type="CDD" id="cd01467">
    <property type="entry name" value="vWA_BatA_type"/>
    <property type="match status" value="1"/>
</dbReference>
<dbReference type="SUPFAM" id="SSF53300">
    <property type="entry name" value="vWA-like"/>
    <property type="match status" value="1"/>
</dbReference>
<evidence type="ECO:0000313" key="8">
    <source>
        <dbReference type="Proteomes" id="UP000268469"/>
    </source>
</evidence>
<dbReference type="PANTHER" id="PTHR22550:SF5">
    <property type="entry name" value="LEUCINE ZIPPER PROTEIN 4"/>
    <property type="match status" value="1"/>
</dbReference>
<dbReference type="AlphaFoldDB" id="A0A660SIL9"/>
<reference evidence="7 8" key="1">
    <citation type="submission" date="2018-06" db="EMBL/GenBank/DDBJ databases">
        <title>Extensive metabolic versatility and redundancy in microbially diverse, dynamic hydrothermal sediments.</title>
        <authorList>
            <person name="Dombrowski N."/>
            <person name="Teske A."/>
            <person name="Baker B.J."/>
        </authorList>
    </citation>
    <scope>NUCLEOTIDE SEQUENCE [LARGE SCALE GENOMIC DNA]</scope>
    <source>
        <strain evidence="7">B36_G15</strain>
    </source>
</reference>
<feature type="transmembrane region" description="Helical" evidence="5">
    <location>
        <begin position="43"/>
        <end position="64"/>
    </location>
</feature>
<keyword evidence="1" id="KW-1003">Cell membrane</keyword>
<dbReference type="Pfam" id="PF00092">
    <property type="entry name" value="VWA"/>
    <property type="match status" value="1"/>
</dbReference>
<feature type="domain" description="VWFA" evidence="6">
    <location>
        <begin position="81"/>
        <end position="276"/>
    </location>
</feature>
<dbReference type="SMART" id="SM00327">
    <property type="entry name" value="VWA"/>
    <property type="match status" value="1"/>
</dbReference>
<evidence type="ECO:0000256" key="3">
    <source>
        <dbReference type="ARBA" id="ARBA00022989"/>
    </source>
</evidence>
<keyword evidence="4 5" id="KW-0472">Membrane</keyword>
<proteinExistence type="predicted"/>
<dbReference type="PROSITE" id="PS50234">
    <property type="entry name" value="VWFA"/>
    <property type="match status" value="1"/>
</dbReference>
<evidence type="ECO:0000256" key="5">
    <source>
        <dbReference type="SAM" id="Phobius"/>
    </source>
</evidence>
<protein>
    <submittedName>
        <fullName evidence="7">Aerotolerance regulator BatA</fullName>
    </submittedName>
</protein>
<evidence type="ECO:0000259" key="6">
    <source>
        <dbReference type="PROSITE" id="PS50234"/>
    </source>
</evidence>
<dbReference type="InterPro" id="IPR002035">
    <property type="entry name" value="VWF_A"/>
</dbReference>
<dbReference type="InterPro" id="IPR036465">
    <property type="entry name" value="vWFA_dom_sf"/>
</dbReference>
<evidence type="ECO:0000256" key="4">
    <source>
        <dbReference type="ARBA" id="ARBA00023136"/>
    </source>
</evidence>
<dbReference type="InterPro" id="IPR050768">
    <property type="entry name" value="UPF0353/GerABKA_families"/>
</dbReference>